<dbReference type="AlphaFoldDB" id="A0A848D4T7"/>
<sequence>MTEKIVYVPVIETSDKGFVDWALRNLEGWCFEKILELDYDALANVKFKAKLDWDKSLQELADWCMDKVPNYTINILAVMNLQSSEVKDFTLKEWYYLVKMANGSYGFSQNRQYTISTKAVNLKDPIGPSLFSERIKENIALHTFKLISYCREKDELTNGFLGLFDKDFDVNLHYSLNENINCEVTEKTLTFTAGTFEELHKLAAKLTKPHNQASSYEIKTLVLKVYNDLFKEEPCVKINDNHTNLKYLKLVTVKNSDEINEVCQLLGNDLGMISIALGKISKYYQNHGEVQISPIIDKMQLKFGNSRSIWNIISLDYYLRSLGYYTDISFWEHEHYYANLMKLNFTRL</sequence>
<name>A0A848D4T7_ANEAE</name>
<reference evidence="1 2" key="1">
    <citation type="submission" date="2020-04" db="EMBL/GenBank/DDBJ databases">
        <authorList>
            <person name="Hitch T.C.A."/>
            <person name="Wylensek D."/>
            <person name="Clavel T."/>
        </authorList>
    </citation>
    <scope>NUCLEOTIDE SEQUENCE [LARGE SCALE GENOMIC DNA]</scope>
    <source>
        <strain evidence="1 2">WB01_D5_05</strain>
    </source>
</reference>
<evidence type="ECO:0000313" key="2">
    <source>
        <dbReference type="Proteomes" id="UP000561326"/>
    </source>
</evidence>
<proteinExistence type="predicted"/>
<organism evidence="1 2">
    <name type="scientific">Aneurinibacillus aneurinilyticus</name>
    <name type="common">Bacillus aneurinolyticus</name>
    <dbReference type="NCBI Taxonomy" id="1391"/>
    <lineage>
        <taxon>Bacteria</taxon>
        <taxon>Bacillati</taxon>
        <taxon>Bacillota</taxon>
        <taxon>Bacilli</taxon>
        <taxon>Bacillales</taxon>
        <taxon>Paenibacillaceae</taxon>
        <taxon>Aneurinibacillus group</taxon>
        <taxon>Aneurinibacillus</taxon>
    </lineage>
</organism>
<accession>A0A848D4T7</accession>
<dbReference type="RefSeq" id="WP_168976584.1">
    <property type="nucleotide sequence ID" value="NZ_JABAGO010000068.1"/>
</dbReference>
<comment type="caution">
    <text evidence="1">The sequence shown here is derived from an EMBL/GenBank/DDBJ whole genome shotgun (WGS) entry which is preliminary data.</text>
</comment>
<gene>
    <name evidence="1" type="ORF">HF838_23390</name>
</gene>
<dbReference type="EMBL" id="JABAGO010000068">
    <property type="protein sequence ID" value="NMF01147.1"/>
    <property type="molecule type" value="Genomic_DNA"/>
</dbReference>
<evidence type="ECO:0000313" key="1">
    <source>
        <dbReference type="EMBL" id="NMF01147.1"/>
    </source>
</evidence>
<protein>
    <submittedName>
        <fullName evidence="1">Uncharacterized protein</fullName>
    </submittedName>
</protein>
<dbReference type="Proteomes" id="UP000561326">
    <property type="component" value="Unassembled WGS sequence"/>
</dbReference>